<evidence type="ECO:0000256" key="9">
    <source>
        <dbReference type="ARBA" id="ARBA00060503"/>
    </source>
</evidence>
<comment type="similarity">
    <text evidence="3 11">Belongs to the triosephosphate isomerase family.</text>
</comment>
<keyword evidence="13" id="KW-1185">Reference proteome</keyword>
<dbReference type="Proteomes" id="UP000015354">
    <property type="component" value="Unassembled WGS sequence"/>
</dbReference>
<dbReference type="EMBL" id="ATMH01008688">
    <property type="protein sequence ID" value="EPY21120.1"/>
    <property type="molecule type" value="Genomic_DNA"/>
</dbReference>
<dbReference type="PROSITE" id="PS51440">
    <property type="entry name" value="TIM_2"/>
    <property type="match status" value="1"/>
</dbReference>
<gene>
    <name evidence="12" type="ORF">STCU_08688</name>
</gene>
<sequence length="270" mass="29838">MECYPMTFSFLSLAHSFCSLDQGFRLLSSAFIFSLSKTKKNSPTAIMSKPQPIAAANWKCNGTQESLTQLVEVFNGHKIDHDVQCVVAPTFVHIPLVQAKLRNPKFVVSAENAIAKSGAFTGEVSMPILKDLKINWVILGHSERRTYYGETNEIVAQKTLDAYKQGFYVIACIGETLQQREAGQTAKVVLTQTQAILKLLPKEAWSKIVLAYEPVWAIGTGKVATPEQAQEVHAILRKYLKEKLGDEIASKLRILYGGSVTGQNAATLYK</sequence>
<keyword evidence="5 11" id="KW-0312">Gluconeogenesis</keyword>
<evidence type="ECO:0000256" key="7">
    <source>
        <dbReference type="ARBA" id="ARBA00023152"/>
    </source>
</evidence>
<dbReference type="AlphaFoldDB" id="S9VDK6"/>
<dbReference type="EC" id="5.3.1.1" evidence="11"/>
<dbReference type="InterPro" id="IPR020861">
    <property type="entry name" value="Triosephosphate_isomerase_AS"/>
</dbReference>
<dbReference type="HAMAP" id="MF_00147_B">
    <property type="entry name" value="TIM_B"/>
    <property type="match status" value="1"/>
</dbReference>
<name>S9VDK6_9TRYP</name>
<comment type="pathway">
    <text evidence="2 11">Carbohydrate biosynthesis; gluconeogenesis.</text>
</comment>
<evidence type="ECO:0000313" key="12">
    <source>
        <dbReference type="EMBL" id="EPY21120.1"/>
    </source>
</evidence>
<proteinExistence type="inferred from homology"/>
<reference evidence="12 13" key="1">
    <citation type="journal article" date="2013" name="PLoS ONE">
        <title>Predicting the Proteins of Angomonas deanei, Strigomonas culicis and Their Respective Endosymbionts Reveals New Aspects of the Trypanosomatidae Family.</title>
        <authorList>
            <person name="Motta M.C."/>
            <person name="Martins A.C."/>
            <person name="de Souza S.S."/>
            <person name="Catta-Preta C.M."/>
            <person name="Silva R."/>
            <person name="Klein C.C."/>
            <person name="de Almeida L.G."/>
            <person name="de Lima Cunha O."/>
            <person name="Ciapina L.P."/>
            <person name="Brocchi M."/>
            <person name="Colabardini A.C."/>
            <person name="de Araujo Lima B."/>
            <person name="Machado C.R."/>
            <person name="de Almeida Soares C.M."/>
            <person name="Probst C.M."/>
            <person name="de Menezes C.B."/>
            <person name="Thompson C.E."/>
            <person name="Bartholomeu D.C."/>
            <person name="Gradia D.F."/>
            <person name="Pavoni D.P."/>
            <person name="Grisard E.C."/>
            <person name="Fantinatti-Garboggini F."/>
            <person name="Marchini F.K."/>
            <person name="Rodrigues-Luiz G.F."/>
            <person name="Wagner G."/>
            <person name="Goldman G.H."/>
            <person name="Fietto J.L."/>
            <person name="Elias M.C."/>
            <person name="Goldman M.H."/>
            <person name="Sagot M.F."/>
            <person name="Pereira M."/>
            <person name="Stoco P.H."/>
            <person name="de Mendonca-Neto R.P."/>
            <person name="Teixeira S.M."/>
            <person name="Maciel T.E."/>
            <person name="de Oliveira Mendes T.A."/>
            <person name="Urmenyi T.P."/>
            <person name="de Souza W."/>
            <person name="Schenkman S."/>
            <person name="de Vasconcelos A.T."/>
        </authorList>
    </citation>
    <scope>NUCLEOTIDE SEQUENCE [LARGE SCALE GENOMIC DNA]</scope>
</reference>
<dbReference type="GO" id="GO:0020015">
    <property type="term" value="C:glycosome"/>
    <property type="evidence" value="ECO:0007669"/>
    <property type="project" value="UniProtKB-SubCell"/>
</dbReference>
<evidence type="ECO:0000313" key="13">
    <source>
        <dbReference type="Proteomes" id="UP000015354"/>
    </source>
</evidence>
<dbReference type="InterPro" id="IPR022896">
    <property type="entry name" value="TrioseP_Isoase_bac/euk"/>
</dbReference>
<dbReference type="SUPFAM" id="SSF51351">
    <property type="entry name" value="Triosephosphate isomerase (TIM)"/>
    <property type="match status" value="1"/>
</dbReference>
<comment type="subcellular location">
    <subcellularLocation>
        <location evidence="9">Glycosome</location>
    </subcellularLocation>
</comment>
<dbReference type="GO" id="GO:0005829">
    <property type="term" value="C:cytosol"/>
    <property type="evidence" value="ECO:0007669"/>
    <property type="project" value="TreeGrafter"/>
</dbReference>
<dbReference type="InterPro" id="IPR000652">
    <property type="entry name" value="Triosephosphate_isomerase"/>
</dbReference>
<keyword evidence="6" id="KW-0576">Peroxisome</keyword>
<evidence type="ECO:0000256" key="8">
    <source>
        <dbReference type="ARBA" id="ARBA00023235"/>
    </source>
</evidence>
<keyword evidence="10" id="KW-0327">Glycosome</keyword>
<dbReference type="Gene3D" id="3.20.20.70">
    <property type="entry name" value="Aldolase class I"/>
    <property type="match status" value="1"/>
</dbReference>
<evidence type="ECO:0000256" key="4">
    <source>
        <dbReference type="ARBA" id="ARBA00011738"/>
    </source>
</evidence>
<dbReference type="OrthoDB" id="6715177at2759"/>
<keyword evidence="7 11" id="KW-0324">Glycolysis</keyword>
<dbReference type="GO" id="GO:0004807">
    <property type="term" value="F:triose-phosphate isomerase activity"/>
    <property type="evidence" value="ECO:0007669"/>
    <property type="project" value="UniProtKB-EC"/>
</dbReference>
<dbReference type="PROSITE" id="PS00171">
    <property type="entry name" value="TIM_1"/>
    <property type="match status" value="1"/>
</dbReference>
<comment type="catalytic activity">
    <reaction evidence="11">
        <text>D-glyceraldehyde 3-phosphate = dihydroxyacetone phosphate</text>
        <dbReference type="Rhea" id="RHEA:18585"/>
        <dbReference type="ChEBI" id="CHEBI:57642"/>
        <dbReference type="ChEBI" id="CHEBI:59776"/>
        <dbReference type="EC" id="5.3.1.1"/>
    </reaction>
</comment>
<comment type="subunit">
    <text evidence="4">Homodimer.</text>
</comment>
<dbReference type="GO" id="GO:0046166">
    <property type="term" value="P:glyceraldehyde-3-phosphate biosynthetic process"/>
    <property type="evidence" value="ECO:0007669"/>
    <property type="project" value="TreeGrafter"/>
</dbReference>
<dbReference type="InterPro" id="IPR013785">
    <property type="entry name" value="Aldolase_TIM"/>
</dbReference>
<evidence type="ECO:0000256" key="10">
    <source>
        <dbReference type="ARBA" id="ARBA00084116"/>
    </source>
</evidence>
<dbReference type="GO" id="GO:0019563">
    <property type="term" value="P:glycerol catabolic process"/>
    <property type="evidence" value="ECO:0007669"/>
    <property type="project" value="TreeGrafter"/>
</dbReference>
<protein>
    <recommendedName>
        <fullName evidence="11">Triosephosphate isomerase</fullName>
        <ecNumber evidence="11">5.3.1.1</ecNumber>
    </recommendedName>
</protein>
<dbReference type="NCBIfam" id="TIGR00419">
    <property type="entry name" value="tim"/>
    <property type="match status" value="1"/>
</dbReference>
<evidence type="ECO:0000256" key="11">
    <source>
        <dbReference type="RuleBase" id="RU363013"/>
    </source>
</evidence>
<evidence type="ECO:0000256" key="6">
    <source>
        <dbReference type="ARBA" id="ARBA00023140"/>
    </source>
</evidence>
<organism evidence="12 13">
    <name type="scientific">Strigomonas culicis</name>
    <dbReference type="NCBI Taxonomy" id="28005"/>
    <lineage>
        <taxon>Eukaryota</taxon>
        <taxon>Discoba</taxon>
        <taxon>Euglenozoa</taxon>
        <taxon>Kinetoplastea</taxon>
        <taxon>Metakinetoplastina</taxon>
        <taxon>Trypanosomatida</taxon>
        <taxon>Trypanosomatidae</taxon>
        <taxon>Strigomonadinae</taxon>
        <taxon>Strigomonas</taxon>
    </lineage>
</organism>
<evidence type="ECO:0000256" key="1">
    <source>
        <dbReference type="ARBA" id="ARBA00004680"/>
    </source>
</evidence>
<dbReference type="PANTHER" id="PTHR21139:SF2">
    <property type="entry name" value="TRIOSEPHOSPHATE ISOMERASE"/>
    <property type="match status" value="1"/>
</dbReference>
<evidence type="ECO:0000256" key="5">
    <source>
        <dbReference type="ARBA" id="ARBA00022432"/>
    </source>
</evidence>
<dbReference type="FunFam" id="3.20.20.70:FF:000020">
    <property type="entry name" value="Triosephosphate isomerase"/>
    <property type="match status" value="1"/>
</dbReference>
<dbReference type="PANTHER" id="PTHR21139">
    <property type="entry name" value="TRIOSEPHOSPHATE ISOMERASE"/>
    <property type="match status" value="1"/>
</dbReference>
<dbReference type="CDD" id="cd00311">
    <property type="entry name" value="TIM"/>
    <property type="match status" value="1"/>
</dbReference>
<comment type="pathway">
    <text evidence="1 11">Carbohydrate degradation; glycolysis; D-glyceraldehyde 3-phosphate from glycerone phosphate: step 1/1.</text>
</comment>
<dbReference type="UniPathway" id="UPA00109">
    <property type="reaction ID" value="UER00189"/>
</dbReference>
<comment type="caution">
    <text evidence="12">The sequence shown here is derived from an EMBL/GenBank/DDBJ whole genome shotgun (WGS) entry which is preliminary data.</text>
</comment>
<evidence type="ECO:0000256" key="3">
    <source>
        <dbReference type="ARBA" id="ARBA00007422"/>
    </source>
</evidence>
<dbReference type="InterPro" id="IPR035990">
    <property type="entry name" value="TIM_sf"/>
</dbReference>
<dbReference type="GO" id="GO:0006094">
    <property type="term" value="P:gluconeogenesis"/>
    <property type="evidence" value="ECO:0007669"/>
    <property type="project" value="UniProtKB-UniPathway"/>
</dbReference>
<evidence type="ECO:0000256" key="2">
    <source>
        <dbReference type="ARBA" id="ARBA00004742"/>
    </source>
</evidence>
<dbReference type="GO" id="GO:0006096">
    <property type="term" value="P:glycolytic process"/>
    <property type="evidence" value="ECO:0007669"/>
    <property type="project" value="UniProtKB-UniPathway"/>
</dbReference>
<dbReference type="Pfam" id="PF00121">
    <property type="entry name" value="TIM"/>
    <property type="match status" value="1"/>
</dbReference>
<accession>S9VDK6</accession>
<keyword evidence="8 11" id="KW-0413">Isomerase</keyword>
<dbReference type="UniPathway" id="UPA00138"/>